<dbReference type="AlphaFoldDB" id="A0A2A1KBQ9"/>
<dbReference type="InterPro" id="IPR013538">
    <property type="entry name" value="ASHA1/2-like_C"/>
</dbReference>
<dbReference type="Proteomes" id="UP001269271">
    <property type="component" value="Unassembled WGS sequence"/>
</dbReference>
<dbReference type="OMA" id="MTIGMPE"/>
<dbReference type="InterPro" id="IPR023393">
    <property type="entry name" value="START-like_dom_sf"/>
</dbReference>
<dbReference type="GeneID" id="93780122"/>
<dbReference type="Gene3D" id="3.30.530.20">
    <property type="match status" value="1"/>
</dbReference>
<gene>
    <name evidence="4" type="ORF">CV019_09350</name>
    <name evidence="3" type="ORF">RO950_11690</name>
</gene>
<feature type="domain" description="Activator of Hsp90 ATPase homologue 1/2-like C-terminal" evidence="2">
    <location>
        <begin position="21"/>
        <end position="162"/>
    </location>
</feature>
<evidence type="ECO:0000313" key="4">
    <source>
        <dbReference type="EMBL" id="PPJ73608.1"/>
    </source>
</evidence>
<evidence type="ECO:0000313" key="3">
    <source>
        <dbReference type="EMBL" id="MDT4287631.1"/>
    </source>
</evidence>
<accession>A0A2A1KBQ9</accession>
<comment type="caution">
    <text evidence="4">The sequence shown here is derived from an EMBL/GenBank/DDBJ whole genome shotgun (WGS) entry which is preliminary data.</text>
</comment>
<proteinExistence type="inferred from homology"/>
<dbReference type="RefSeq" id="WP_011275054.1">
    <property type="nucleotide sequence ID" value="NZ_BKAY01000009.1"/>
</dbReference>
<reference evidence="4 5" key="1">
    <citation type="submission" date="2017-11" db="EMBL/GenBank/DDBJ databases">
        <authorList>
            <person name="Founou R.C."/>
            <person name="Founou L."/>
            <person name="Allam M."/>
            <person name="Ismail A."/>
            <person name="Essack S.Y."/>
        </authorList>
    </citation>
    <scope>NUCLEOTIDE SEQUENCE [LARGE SCALE GENOMIC DNA]</scope>
    <source>
        <strain evidence="4 5">G811N2B1</strain>
    </source>
</reference>
<evidence type="ECO:0000313" key="5">
    <source>
        <dbReference type="Proteomes" id="UP000238153"/>
    </source>
</evidence>
<dbReference type="Pfam" id="PF08327">
    <property type="entry name" value="AHSA1"/>
    <property type="match status" value="1"/>
</dbReference>
<organism evidence="4 5">
    <name type="scientific">Staphylococcus haemolyticus</name>
    <dbReference type="NCBI Taxonomy" id="1283"/>
    <lineage>
        <taxon>Bacteria</taxon>
        <taxon>Bacillati</taxon>
        <taxon>Bacillota</taxon>
        <taxon>Bacilli</taxon>
        <taxon>Bacillales</taxon>
        <taxon>Staphylococcaceae</taxon>
        <taxon>Staphylococcus</taxon>
    </lineage>
</organism>
<reference evidence="3 6" key="2">
    <citation type="submission" date="2023-08" db="EMBL/GenBank/DDBJ databases">
        <title>Genomic surveillance of Staphylococcus haemolyticus neonatal outbreak in southern France.</title>
        <authorList>
            <person name="Magnan C."/>
            <person name="Morsli M."/>
            <person name="Thiery B."/>
            <person name="Salipante F."/>
            <person name="Attar J."/>
            <person name="Massimo D.M."/>
            <person name="Ory J."/>
            <person name="Pantel A."/>
            <person name="Lavigne J.-P."/>
        </authorList>
    </citation>
    <scope>NUCLEOTIDE SEQUENCE [LARGE SCALE GENOMIC DNA]</scope>
    <source>
        <strain evidence="3 6">NSH026</strain>
    </source>
</reference>
<comment type="similarity">
    <text evidence="1">Belongs to the AHA1 family.</text>
</comment>
<name>A0A2A1KBQ9_STAHA</name>
<sequence>MAKYNVENEHVEIHIERLLKYSPELVYQAWTDADLLKQWFMTSQRTNKSIDVDMTESGSYRIVDSRNGRQNIIQGTYQELVDNEYIKMTIGMPELSDQEDVIEVEFEERENGGTQMFFFYQSLVERERRLTTLEYKQKKKEYHDSTVHGLELMFDKMHQILEQYVEDNNLLK</sequence>
<dbReference type="SUPFAM" id="SSF55961">
    <property type="entry name" value="Bet v1-like"/>
    <property type="match status" value="1"/>
</dbReference>
<dbReference type="CDD" id="cd07814">
    <property type="entry name" value="SRPBCC_CalC_Aha1-like"/>
    <property type="match status" value="1"/>
</dbReference>
<evidence type="ECO:0000259" key="2">
    <source>
        <dbReference type="Pfam" id="PF08327"/>
    </source>
</evidence>
<dbReference type="Proteomes" id="UP000238153">
    <property type="component" value="Unassembled WGS sequence"/>
</dbReference>
<protein>
    <submittedName>
        <fullName evidence="4">SRPBCC domain-containing protein</fullName>
    </submittedName>
</protein>
<evidence type="ECO:0000313" key="6">
    <source>
        <dbReference type="Proteomes" id="UP001269271"/>
    </source>
</evidence>
<dbReference type="EMBL" id="PGWX01000346">
    <property type="protein sequence ID" value="PPJ73608.1"/>
    <property type="molecule type" value="Genomic_DNA"/>
</dbReference>
<keyword evidence="6" id="KW-1185">Reference proteome</keyword>
<evidence type="ECO:0000256" key="1">
    <source>
        <dbReference type="ARBA" id="ARBA00006817"/>
    </source>
</evidence>
<dbReference type="EMBL" id="JAVSOO010000044">
    <property type="protein sequence ID" value="MDT4287631.1"/>
    <property type="molecule type" value="Genomic_DNA"/>
</dbReference>